<evidence type="ECO:0000256" key="3">
    <source>
        <dbReference type="ARBA" id="ARBA00022771"/>
    </source>
</evidence>
<dbReference type="GO" id="GO:0089701">
    <property type="term" value="C:U2AF complex"/>
    <property type="evidence" value="ECO:0007669"/>
    <property type="project" value="InterPro"/>
</dbReference>
<protein>
    <recommendedName>
        <fullName evidence="6">C3H1-type domain-containing protein</fullName>
    </recommendedName>
</protein>
<dbReference type="GO" id="GO:0008270">
    <property type="term" value="F:zinc ion binding"/>
    <property type="evidence" value="ECO:0007669"/>
    <property type="project" value="UniProtKB-KW"/>
</dbReference>
<feature type="zinc finger region" description="C3H1-type" evidence="5">
    <location>
        <begin position="19"/>
        <end position="46"/>
    </location>
</feature>
<name>A0A4S8J3L8_MUSBA</name>
<dbReference type="GO" id="GO:0000398">
    <property type="term" value="P:mRNA splicing, via spliceosome"/>
    <property type="evidence" value="ECO:0007669"/>
    <property type="project" value="InterPro"/>
</dbReference>
<dbReference type="InterPro" id="IPR000571">
    <property type="entry name" value="Znf_CCCH"/>
</dbReference>
<comment type="caution">
    <text evidence="7">The sequence shown here is derived from an EMBL/GenBank/DDBJ whole genome shotgun (WGS) entry which is preliminary data.</text>
</comment>
<feature type="domain" description="C3H1-type" evidence="6">
    <location>
        <begin position="19"/>
        <end position="46"/>
    </location>
</feature>
<keyword evidence="1 5" id="KW-0479">Metal-binding</keyword>
<keyword evidence="8" id="KW-1185">Reference proteome</keyword>
<evidence type="ECO:0000313" key="8">
    <source>
        <dbReference type="Proteomes" id="UP000317650"/>
    </source>
</evidence>
<dbReference type="GO" id="GO:0003723">
    <property type="term" value="F:RNA binding"/>
    <property type="evidence" value="ECO:0007669"/>
    <property type="project" value="InterPro"/>
</dbReference>
<proteinExistence type="predicted"/>
<accession>A0A4S8J3L8</accession>
<dbReference type="PRINTS" id="PR01848">
    <property type="entry name" value="U2AUXFACTOR"/>
</dbReference>
<dbReference type="Pfam" id="PF00642">
    <property type="entry name" value="zf-CCCH"/>
    <property type="match status" value="1"/>
</dbReference>
<keyword evidence="2" id="KW-0677">Repeat</keyword>
<dbReference type="AlphaFoldDB" id="A0A4S8J3L8"/>
<dbReference type="InterPro" id="IPR009145">
    <property type="entry name" value="U2AF_small"/>
</dbReference>
<dbReference type="EMBL" id="PYDT01000007">
    <property type="protein sequence ID" value="THU55998.1"/>
    <property type="molecule type" value="Genomic_DNA"/>
</dbReference>
<evidence type="ECO:0000256" key="1">
    <source>
        <dbReference type="ARBA" id="ARBA00022723"/>
    </source>
</evidence>
<dbReference type="PROSITE" id="PS50103">
    <property type="entry name" value="ZF_C3H1"/>
    <property type="match status" value="1"/>
</dbReference>
<gene>
    <name evidence="7" type="ORF">C4D60_Mb11t12630</name>
</gene>
<sequence length="68" mass="7686">MGILFAGHPIIVDFSLVMDFHEVTCRQHKDNACNRGGFCNFIHLKQISWSRSNRLDSPISYGDYGVVA</sequence>
<dbReference type="PANTHER" id="PTHR12620">
    <property type="entry name" value="U2 SNRNP AUXILIARY FACTOR, SMALL SUBUNIT"/>
    <property type="match status" value="1"/>
</dbReference>
<reference evidence="7 8" key="1">
    <citation type="journal article" date="2019" name="Nat. Plants">
        <title>Genome sequencing of Musa balbisiana reveals subgenome evolution and function divergence in polyploid bananas.</title>
        <authorList>
            <person name="Yao X."/>
        </authorList>
    </citation>
    <scope>NUCLEOTIDE SEQUENCE [LARGE SCALE GENOMIC DNA]</scope>
    <source>
        <strain evidence="8">cv. DH-PKW</strain>
        <tissue evidence="7">Leaves</tissue>
    </source>
</reference>
<keyword evidence="3 5" id="KW-0863">Zinc-finger</keyword>
<organism evidence="7 8">
    <name type="scientific">Musa balbisiana</name>
    <name type="common">Banana</name>
    <dbReference type="NCBI Taxonomy" id="52838"/>
    <lineage>
        <taxon>Eukaryota</taxon>
        <taxon>Viridiplantae</taxon>
        <taxon>Streptophyta</taxon>
        <taxon>Embryophyta</taxon>
        <taxon>Tracheophyta</taxon>
        <taxon>Spermatophyta</taxon>
        <taxon>Magnoliopsida</taxon>
        <taxon>Liliopsida</taxon>
        <taxon>Zingiberales</taxon>
        <taxon>Musaceae</taxon>
        <taxon>Musa</taxon>
    </lineage>
</organism>
<evidence type="ECO:0000259" key="6">
    <source>
        <dbReference type="PROSITE" id="PS50103"/>
    </source>
</evidence>
<dbReference type="STRING" id="52838.A0A4S8J3L8"/>
<evidence type="ECO:0000313" key="7">
    <source>
        <dbReference type="EMBL" id="THU55998.1"/>
    </source>
</evidence>
<dbReference type="Proteomes" id="UP000317650">
    <property type="component" value="Chromosome 11"/>
</dbReference>
<evidence type="ECO:0000256" key="2">
    <source>
        <dbReference type="ARBA" id="ARBA00022737"/>
    </source>
</evidence>
<evidence type="ECO:0000256" key="5">
    <source>
        <dbReference type="PROSITE-ProRule" id="PRU00723"/>
    </source>
</evidence>
<keyword evidence="4 5" id="KW-0862">Zinc</keyword>
<evidence type="ECO:0000256" key="4">
    <source>
        <dbReference type="ARBA" id="ARBA00022833"/>
    </source>
</evidence>